<accession>A0A7R8X0S6</accession>
<keyword evidence="6" id="KW-1185">Reference proteome</keyword>
<dbReference type="CDD" id="cd05339">
    <property type="entry name" value="17beta-HSDXI-like_SDR_c"/>
    <property type="match status" value="1"/>
</dbReference>
<evidence type="ECO:0000256" key="4">
    <source>
        <dbReference type="RuleBase" id="RU000363"/>
    </source>
</evidence>
<dbReference type="AlphaFoldDB" id="A0A7R8X0S6"/>
<evidence type="ECO:0000256" key="3">
    <source>
        <dbReference type="ARBA" id="ARBA00023027"/>
    </source>
</evidence>
<dbReference type="PANTHER" id="PTHR24322:SF748">
    <property type="entry name" value="FI23927P1-RELATED"/>
    <property type="match status" value="1"/>
</dbReference>
<dbReference type="GO" id="GO:0016616">
    <property type="term" value="F:oxidoreductase activity, acting on the CH-OH group of donors, NAD or NADP as acceptor"/>
    <property type="evidence" value="ECO:0007669"/>
    <property type="project" value="TreeGrafter"/>
</dbReference>
<dbReference type="PRINTS" id="PR00080">
    <property type="entry name" value="SDRFAMILY"/>
</dbReference>
<reference evidence="5" key="1">
    <citation type="submission" date="2020-11" db="EMBL/GenBank/DDBJ databases">
        <authorList>
            <person name="Tran Van P."/>
        </authorList>
    </citation>
    <scope>NUCLEOTIDE SEQUENCE</scope>
</reference>
<dbReference type="InterPro" id="IPR002347">
    <property type="entry name" value="SDR_fam"/>
</dbReference>
<dbReference type="FunFam" id="3.40.50.720:FF:000202">
    <property type="entry name" value="Short-chain dehydrogenase/reductase family 16C member 6"/>
    <property type="match status" value="1"/>
</dbReference>
<sequence length="306" mass="33929">MVLDIVGDVLLGTVLIPYYWLESLVLWLVPLRFQYKDISGQVVLVTGGGSGIGRIMCLRFSRLNCKVVTWDVNAQGNEETVKMIQSEGGTAYAYKVDLCNREEIYETAKRVEKEVGKVTILVNNAGIVTGKRFLECSDDAIQRTMDVNVNAHFWTTKAFLPGMLKRSEGHVVTIASLAGLWGVNRLVDYCASKFAAIGFDEALRTELKMDGHKGIKTTVVCPYFIDTGMFEGVKSRILPILKPEYVVDKIMSGVLSNQEMVIIPGYSSFLLFLKAILPSNGLFKLLQTFGASEAMDEFTGRAKKVL</sequence>
<evidence type="ECO:0000313" key="5">
    <source>
        <dbReference type="EMBL" id="CAD7241609.1"/>
    </source>
</evidence>
<dbReference type="Pfam" id="PF00106">
    <property type="entry name" value="adh_short"/>
    <property type="match status" value="1"/>
</dbReference>
<evidence type="ECO:0000256" key="2">
    <source>
        <dbReference type="ARBA" id="ARBA00023002"/>
    </source>
</evidence>
<dbReference type="EMBL" id="LR899671">
    <property type="protein sequence ID" value="CAD7241609.1"/>
    <property type="molecule type" value="Genomic_DNA"/>
</dbReference>
<dbReference type="EMBL" id="CAJPEV010000154">
    <property type="protein sequence ID" value="CAG0881500.1"/>
    <property type="molecule type" value="Genomic_DNA"/>
</dbReference>
<evidence type="ECO:0000313" key="6">
    <source>
        <dbReference type="Proteomes" id="UP000677054"/>
    </source>
</evidence>
<comment type="similarity">
    <text evidence="1 4">Belongs to the short-chain dehydrogenases/reductases (SDR) family.</text>
</comment>
<dbReference type="OrthoDB" id="10253736at2759"/>
<organism evidence="5">
    <name type="scientific">Darwinula stevensoni</name>
    <dbReference type="NCBI Taxonomy" id="69355"/>
    <lineage>
        <taxon>Eukaryota</taxon>
        <taxon>Metazoa</taxon>
        <taxon>Ecdysozoa</taxon>
        <taxon>Arthropoda</taxon>
        <taxon>Crustacea</taxon>
        <taxon>Oligostraca</taxon>
        <taxon>Ostracoda</taxon>
        <taxon>Podocopa</taxon>
        <taxon>Podocopida</taxon>
        <taxon>Darwinulocopina</taxon>
        <taxon>Darwinuloidea</taxon>
        <taxon>Darwinulidae</taxon>
        <taxon>Darwinula</taxon>
    </lineage>
</organism>
<dbReference type="PRINTS" id="PR00081">
    <property type="entry name" value="GDHRDH"/>
</dbReference>
<keyword evidence="2" id="KW-0560">Oxidoreductase</keyword>
<proteinExistence type="inferred from homology"/>
<dbReference type="SUPFAM" id="SSF51735">
    <property type="entry name" value="NAD(P)-binding Rossmann-fold domains"/>
    <property type="match status" value="1"/>
</dbReference>
<protein>
    <submittedName>
        <fullName evidence="5">Uncharacterized protein</fullName>
    </submittedName>
</protein>
<dbReference type="InterPro" id="IPR036291">
    <property type="entry name" value="NAD(P)-bd_dom_sf"/>
</dbReference>
<dbReference type="GO" id="GO:0005811">
    <property type="term" value="C:lipid droplet"/>
    <property type="evidence" value="ECO:0007669"/>
    <property type="project" value="TreeGrafter"/>
</dbReference>
<dbReference type="Gene3D" id="3.40.50.720">
    <property type="entry name" value="NAD(P)-binding Rossmann-like Domain"/>
    <property type="match status" value="1"/>
</dbReference>
<dbReference type="PANTHER" id="PTHR24322">
    <property type="entry name" value="PKSB"/>
    <property type="match status" value="1"/>
</dbReference>
<gene>
    <name evidence="5" type="ORF">DSTB1V02_LOCUS1595</name>
</gene>
<dbReference type="Proteomes" id="UP000677054">
    <property type="component" value="Unassembled WGS sequence"/>
</dbReference>
<name>A0A7R8X0S6_9CRUS</name>
<keyword evidence="3" id="KW-0520">NAD</keyword>
<evidence type="ECO:0000256" key="1">
    <source>
        <dbReference type="ARBA" id="ARBA00006484"/>
    </source>
</evidence>